<name>A0A2N9LF02_9BACT</name>
<dbReference type="Proteomes" id="UP000239735">
    <property type="component" value="Unassembled WGS sequence"/>
</dbReference>
<accession>A0A2N9LF02</accession>
<proteinExistence type="predicted"/>
<dbReference type="EMBL" id="OKRB01000089">
    <property type="protein sequence ID" value="SPE21644.1"/>
    <property type="molecule type" value="Genomic_DNA"/>
</dbReference>
<organism evidence="1 2">
    <name type="scientific">Candidatus Sulfuritelmatomonas gaucii</name>
    <dbReference type="NCBI Taxonomy" id="2043161"/>
    <lineage>
        <taxon>Bacteria</taxon>
        <taxon>Pseudomonadati</taxon>
        <taxon>Acidobacteriota</taxon>
        <taxon>Terriglobia</taxon>
        <taxon>Terriglobales</taxon>
        <taxon>Acidobacteriaceae</taxon>
        <taxon>Candidatus Sulfuritelmatomonas</taxon>
    </lineage>
</organism>
<protein>
    <submittedName>
        <fullName evidence="1">Uncharacterized protein</fullName>
    </submittedName>
</protein>
<evidence type="ECO:0000313" key="2">
    <source>
        <dbReference type="Proteomes" id="UP000239735"/>
    </source>
</evidence>
<gene>
    <name evidence="1" type="ORF">SBA5_320016</name>
</gene>
<dbReference type="AlphaFoldDB" id="A0A2N9LF02"/>
<evidence type="ECO:0000313" key="1">
    <source>
        <dbReference type="EMBL" id="SPE21644.1"/>
    </source>
</evidence>
<sequence length="219" mass="24472">MEDDAAFVQPVVGELCRASLWINRLGIPGPRMRGTRGTRFSYEVIRGDEPQPPALGELVGEVGEEFGEDFAFASLRAANAGQPDPVSRRFRCGHLRLRLSPGARDLILDFVVLFEDVERVSVMQLHADRAQDGSYGTRGAALLTDNLANVWRGDAEFEDSIFFPVDGLHRDGRRLIDQGTRDFADQFVYLHHIDLGHDLAPDLLHSEIGDSEFVRNRIT</sequence>
<reference evidence="2" key="1">
    <citation type="submission" date="2018-02" db="EMBL/GenBank/DDBJ databases">
        <authorList>
            <person name="Hausmann B."/>
        </authorList>
    </citation>
    <scope>NUCLEOTIDE SEQUENCE [LARGE SCALE GENOMIC DNA]</scope>
    <source>
        <strain evidence="2">Peat soil MAG SbA5</strain>
    </source>
</reference>